<sequence>MEKTLDYYMKLQYKIELDQVINNRNQQKNFLLGHIEELYGCSTHADTIEELSEKLEIVKKLYFKNLLVKG</sequence>
<dbReference type="InterPro" id="IPR035069">
    <property type="entry name" value="TTHA1013/TTHA0281-like"/>
</dbReference>
<evidence type="ECO:0008006" key="3">
    <source>
        <dbReference type="Google" id="ProtNLM"/>
    </source>
</evidence>
<dbReference type="RefSeq" id="WP_189020690.1">
    <property type="nucleotide sequence ID" value="NZ_BMHE01000082.1"/>
</dbReference>
<proteinExistence type="predicted"/>
<reference evidence="2" key="1">
    <citation type="journal article" date="2019" name="Int. J. Syst. Evol. Microbiol.">
        <title>The Global Catalogue of Microorganisms (GCM) 10K type strain sequencing project: providing services to taxonomists for standard genome sequencing and annotation.</title>
        <authorList>
            <consortium name="The Broad Institute Genomics Platform"/>
            <consortium name="The Broad Institute Genome Sequencing Center for Infectious Disease"/>
            <person name="Wu L."/>
            <person name="Ma J."/>
        </authorList>
    </citation>
    <scope>NUCLEOTIDE SEQUENCE [LARGE SCALE GENOMIC DNA]</scope>
    <source>
        <strain evidence="2">CGMCC 1.15043</strain>
    </source>
</reference>
<name>A0ABQ1FJ99_9BACL</name>
<gene>
    <name evidence="1" type="ORF">GCM10008018_70610</name>
</gene>
<evidence type="ECO:0000313" key="1">
    <source>
        <dbReference type="EMBL" id="GGA15778.1"/>
    </source>
</evidence>
<dbReference type="SUPFAM" id="SSF143100">
    <property type="entry name" value="TTHA1013/TTHA0281-like"/>
    <property type="match status" value="1"/>
</dbReference>
<evidence type="ECO:0000313" key="2">
    <source>
        <dbReference type="Proteomes" id="UP000615455"/>
    </source>
</evidence>
<accession>A0ABQ1FJ99</accession>
<dbReference type="Proteomes" id="UP000615455">
    <property type="component" value="Unassembled WGS sequence"/>
</dbReference>
<comment type="caution">
    <text evidence="1">The sequence shown here is derived from an EMBL/GenBank/DDBJ whole genome shotgun (WGS) entry which is preliminary data.</text>
</comment>
<organism evidence="1 2">
    <name type="scientific">Paenibacillus marchantiophytorum</name>
    <dbReference type="NCBI Taxonomy" id="1619310"/>
    <lineage>
        <taxon>Bacteria</taxon>
        <taxon>Bacillati</taxon>
        <taxon>Bacillota</taxon>
        <taxon>Bacilli</taxon>
        <taxon>Bacillales</taxon>
        <taxon>Paenibacillaceae</taxon>
        <taxon>Paenibacillus</taxon>
    </lineage>
</organism>
<protein>
    <recommendedName>
        <fullName evidence="3">Aspartyl-phosphate phosphatase Spo0E family protein</fullName>
    </recommendedName>
</protein>
<keyword evidence="2" id="KW-1185">Reference proteome</keyword>
<dbReference type="EMBL" id="BMHE01000082">
    <property type="protein sequence ID" value="GGA15778.1"/>
    <property type="molecule type" value="Genomic_DNA"/>
</dbReference>